<evidence type="ECO:0000313" key="3">
    <source>
        <dbReference type="Proteomes" id="UP001497516"/>
    </source>
</evidence>
<gene>
    <name evidence="2" type="ORF">LTRI10_LOCUS6776</name>
</gene>
<dbReference type="Proteomes" id="UP001497516">
    <property type="component" value="Chromosome 10"/>
</dbReference>
<name>A0AAV2CT49_9ROSI</name>
<evidence type="ECO:0000256" key="1">
    <source>
        <dbReference type="SAM" id="MobiDB-lite"/>
    </source>
</evidence>
<sequence>MKERTSIPALNKNGDNGSPCLRPLFIPKKPVASPLTKTESFVEETSPLIHLRNRMKPYTLQGPEDAVPGDGIKGLLNIELNDNARHSTTTSTINNFISDKA</sequence>
<keyword evidence="3" id="KW-1185">Reference proteome</keyword>
<evidence type="ECO:0000313" key="2">
    <source>
        <dbReference type="EMBL" id="CAL1359279.1"/>
    </source>
</evidence>
<protein>
    <submittedName>
        <fullName evidence="2">Uncharacterized protein</fullName>
    </submittedName>
</protein>
<organism evidence="2 3">
    <name type="scientific">Linum trigynum</name>
    <dbReference type="NCBI Taxonomy" id="586398"/>
    <lineage>
        <taxon>Eukaryota</taxon>
        <taxon>Viridiplantae</taxon>
        <taxon>Streptophyta</taxon>
        <taxon>Embryophyta</taxon>
        <taxon>Tracheophyta</taxon>
        <taxon>Spermatophyta</taxon>
        <taxon>Magnoliopsida</taxon>
        <taxon>eudicotyledons</taxon>
        <taxon>Gunneridae</taxon>
        <taxon>Pentapetalae</taxon>
        <taxon>rosids</taxon>
        <taxon>fabids</taxon>
        <taxon>Malpighiales</taxon>
        <taxon>Linaceae</taxon>
        <taxon>Linum</taxon>
    </lineage>
</organism>
<proteinExistence type="predicted"/>
<reference evidence="2 3" key="1">
    <citation type="submission" date="2024-04" db="EMBL/GenBank/DDBJ databases">
        <authorList>
            <person name="Fracassetti M."/>
        </authorList>
    </citation>
    <scope>NUCLEOTIDE SEQUENCE [LARGE SCALE GENOMIC DNA]</scope>
</reference>
<dbReference type="AlphaFoldDB" id="A0AAV2CT49"/>
<dbReference type="EMBL" id="OZ034814">
    <property type="protein sequence ID" value="CAL1359279.1"/>
    <property type="molecule type" value="Genomic_DNA"/>
</dbReference>
<accession>A0AAV2CT49</accession>
<feature type="region of interest" description="Disordered" evidence="1">
    <location>
        <begin position="1"/>
        <end position="22"/>
    </location>
</feature>